<dbReference type="PROSITE" id="PS50192">
    <property type="entry name" value="T_SNARE"/>
    <property type="match status" value="1"/>
</dbReference>
<evidence type="ECO:0000256" key="1">
    <source>
        <dbReference type="SAM" id="Phobius"/>
    </source>
</evidence>
<reference evidence="3" key="1">
    <citation type="submission" date="2021-02" db="EMBL/GenBank/DDBJ databases">
        <title>First Annotated Genome of the Yellow-green Alga Tribonema minus.</title>
        <authorList>
            <person name="Mahan K.M."/>
        </authorList>
    </citation>
    <scope>NUCLEOTIDE SEQUENCE</scope>
    <source>
        <strain evidence="3">UTEX B ZZ1240</strain>
    </source>
</reference>
<organism evidence="3 4">
    <name type="scientific">Tribonema minus</name>
    <dbReference type="NCBI Taxonomy" id="303371"/>
    <lineage>
        <taxon>Eukaryota</taxon>
        <taxon>Sar</taxon>
        <taxon>Stramenopiles</taxon>
        <taxon>Ochrophyta</taxon>
        <taxon>PX clade</taxon>
        <taxon>Xanthophyceae</taxon>
        <taxon>Tribonematales</taxon>
        <taxon>Tribonemataceae</taxon>
        <taxon>Tribonema</taxon>
    </lineage>
</organism>
<feature type="domain" description="T-SNARE coiled-coil homology" evidence="2">
    <location>
        <begin position="1"/>
        <end position="47"/>
    </location>
</feature>
<dbReference type="AlphaFoldDB" id="A0A835ZFW2"/>
<evidence type="ECO:0000313" key="4">
    <source>
        <dbReference type="Proteomes" id="UP000664859"/>
    </source>
</evidence>
<evidence type="ECO:0000259" key="2">
    <source>
        <dbReference type="PROSITE" id="PS50192"/>
    </source>
</evidence>
<comment type="caution">
    <text evidence="3">The sequence shown here is derived from an EMBL/GenBank/DDBJ whole genome shotgun (WGS) entry which is preliminary data.</text>
</comment>
<dbReference type="OrthoDB" id="421009at2759"/>
<dbReference type="SUPFAM" id="SSF58038">
    <property type="entry name" value="SNARE fusion complex"/>
    <property type="match status" value="1"/>
</dbReference>
<dbReference type="Proteomes" id="UP000664859">
    <property type="component" value="Unassembled WGS sequence"/>
</dbReference>
<evidence type="ECO:0000313" key="3">
    <source>
        <dbReference type="EMBL" id="KAG5188208.1"/>
    </source>
</evidence>
<gene>
    <name evidence="3" type="ORF">JKP88DRAFT_234601</name>
</gene>
<accession>A0A835ZFW2</accession>
<feature type="transmembrane region" description="Helical" evidence="1">
    <location>
        <begin position="57"/>
        <end position="75"/>
    </location>
</feature>
<keyword evidence="1" id="KW-0812">Transmembrane</keyword>
<keyword evidence="1" id="KW-1133">Transmembrane helix</keyword>
<sequence length="76" mass="8496">MIGELGHMFSKFSALVAAQEETVVHIEDDVEMAHGFAVDGHAHLSRYYQTISGNRGIIVKVLILLAFFVWVFTIAF</sequence>
<keyword evidence="4" id="KW-1185">Reference proteome</keyword>
<name>A0A835ZFW2_9STRA</name>
<dbReference type="Gene3D" id="1.20.5.110">
    <property type="match status" value="1"/>
</dbReference>
<dbReference type="EMBL" id="JAFCMP010000075">
    <property type="protein sequence ID" value="KAG5188208.1"/>
    <property type="molecule type" value="Genomic_DNA"/>
</dbReference>
<protein>
    <recommendedName>
        <fullName evidence="2">t-SNARE coiled-coil homology domain-containing protein</fullName>
    </recommendedName>
</protein>
<dbReference type="InterPro" id="IPR000727">
    <property type="entry name" value="T_SNARE_dom"/>
</dbReference>
<keyword evidence="1" id="KW-0472">Membrane</keyword>
<proteinExistence type="predicted"/>